<name>A0A518IFH6_9PLAN</name>
<evidence type="ECO:0000256" key="1">
    <source>
        <dbReference type="ARBA" id="ARBA00001946"/>
    </source>
</evidence>
<dbReference type="InterPro" id="IPR023214">
    <property type="entry name" value="HAD_sf"/>
</dbReference>
<organism evidence="5 6">
    <name type="scientific">Gimesia fumaroli</name>
    <dbReference type="NCBI Taxonomy" id="2527976"/>
    <lineage>
        <taxon>Bacteria</taxon>
        <taxon>Pseudomonadati</taxon>
        <taxon>Planctomycetota</taxon>
        <taxon>Planctomycetia</taxon>
        <taxon>Planctomycetales</taxon>
        <taxon>Planctomycetaceae</taxon>
        <taxon>Gimesia</taxon>
    </lineage>
</organism>
<keyword evidence="4" id="KW-0460">Magnesium</keyword>
<dbReference type="SFLD" id="SFLDG01129">
    <property type="entry name" value="C1.5:_HAD__Beta-PGM__Phosphata"/>
    <property type="match status" value="1"/>
</dbReference>
<dbReference type="KEGG" id="gfm:Enr17x_38930"/>
<dbReference type="Proteomes" id="UP000318313">
    <property type="component" value="Chromosome"/>
</dbReference>
<evidence type="ECO:0000256" key="4">
    <source>
        <dbReference type="ARBA" id="ARBA00022842"/>
    </source>
</evidence>
<dbReference type="InterPro" id="IPR036412">
    <property type="entry name" value="HAD-like_sf"/>
</dbReference>
<dbReference type="EC" id="3.-.-.-" evidence="5"/>
<evidence type="ECO:0000256" key="2">
    <source>
        <dbReference type="ARBA" id="ARBA00022723"/>
    </source>
</evidence>
<reference evidence="5 6" key="1">
    <citation type="submission" date="2019-03" db="EMBL/GenBank/DDBJ databases">
        <title>Deep-cultivation of Planctomycetes and their phenomic and genomic characterization uncovers novel biology.</title>
        <authorList>
            <person name="Wiegand S."/>
            <person name="Jogler M."/>
            <person name="Boedeker C."/>
            <person name="Pinto D."/>
            <person name="Vollmers J."/>
            <person name="Rivas-Marin E."/>
            <person name="Kohn T."/>
            <person name="Peeters S.H."/>
            <person name="Heuer A."/>
            <person name="Rast P."/>
            <person name="Oberbeckmann S."/>
            <person name="Bunk B."/>
            <person name="Jeske O."/>
            <person name="Meyerdierks A."/>
            <person name="Storesund J.E."/>
            <person name="Kallscheuer N."/>
            <person name="Luecker S."/>
            <person name="Lage O.M."/>
            <person name="Pohl T."/>
            <person name="Merkel B.J."/>
            <person name="Hornburger P."/>
            <person name="Mueller R.-W."/>
            <person name="Bruemmer F."/>
            <person name="Labrenz M."/>
            <person name="Spormann A.M."/>
            <person name="Op den Camp H."/>
            <person name="Overmann J."/>
            <person name="Amann R."/>
            <person name="Jetten M.S.M."/>
            <person name="Mascher T."/>
            <person name="Medema M.H."/>
            <person name="Devos D.P."/>
            <person name="Kaster A.-K."/>
            <person name="Ovreas L."/>
            <person name="Rohde M."/>
            <person name="Galperin M.Y."/>
            <person name="Jogler C."/>
        </authorList>
    </citation>
    <scope>NUCLEOTIDE SEQUENCE [LARGE SCALE GENOMIC DNA]</scope>
    <source>
        <strain evidence="5 6">Enr17</strain>
    </source>
</reference>
<dbReference type="InterPro" id="IPR051400">
    <property type="entry name" value="HAD-like_hydrolase"/>
</dbReference>
<keyword evidence="2" id="KW-0479">Metal-binding</keyword>
<dbReference type="GO" id="GO:0044281">
    <property type="term" value="P:small molecule metabolic process"/>
    <property type="evidence" value="ECO:0007669"/>
    <property type="project" value="UniProtKB-ARBA"/>
</dbReference>
<dbReference type="PANTHER" id="PTHR46470">
    <property type="entry name" value="N-ACYLNEURAMINATE-9-PHOSPHATASE"/>
    <property type="match status" value="1"/>
</dbReference>
<sequence length="239" mass="27108">MGIMKLKTVLIDLDHTLCSTEQGVEAALEHFAALYHLTNRNQLKKQFGIINNNLFQQHLTGHYSIDEFRLKRYEQLLDQNDIPRDSRLSLSTEAATFTDLMNRKCVLFNDALDFLKHLKTKPVKIGLLTNGPADGQRTKLESLGISDFFDEIFISGETGYSKPDEIAFTHAMNVLEGRLSHSVMMGDSLEYDIAPAVSLGMQAIWLNRSGKQPIPDPSITTVDSLKWIQAEDFFFHSDW</sequence>
<proteinExistence type="predicted"/>
<dbReference type="OrthoDB" id="9809962at2"/>
<dbReference type="NCBIfam" id="TIGR01549">
    <property type="entry name" value="HAD-SF-IA-v1"/>
    <property type="match status" value="1"/>
</dbReference>
<gene>
    <name evidence="5" type="primary">yfnB</name>
    <name evidence="5" type="ORF">Enr17x_38930</name>
</gene>
<keyword evidence="6" id="KW-1185">Reference proteome</keyword>
<dbReference type="Pfam" id="PF00702">
    <property type="entry name" value="Hydrolase"/>
    <property type="match status" value="1"/>
</dbReference>
<evidence type="ECO:0000256" key="3">
    <source>
        <dbReference type="ARBA" id="ARBA00022801"/>
    </source>
</evidence>
<dbReference type="InterPro" id="IPR023198">
    <property type="entry name" value="PGP-like_dom2"/>
</dbReference>
<dbReference type="PRINTS" id="PR00413">
    <property type="entry name" value="HADHALOGNASE"/>
</dbReference>
<dbReference type="AlphaFoldDB" id="A0A518IFH6"/>
<dbReference type="InterPro" id="IPR006439">
    <property type="entry name" value="HAD-SF_hydro_IA"/>
</dbReference>
<protein>
    <submittedName>
        <fullName evidence="5">HAD-hydrolase YfnB</fullName>
        <ecNumber evidence="5">3.-.-.-</ecNumber>
    </submittedName>
</protein>
<dbReference type="GO" id="GO:0016791">
    <property type="term" value="F:phosphatase activity"/>
    <property type="evidence" value="ECO:0007669"/>
    <property type="project" value="TreeGrafter"/>
</dbReference>
<evidence type="ECO:0000313" key="6">
    <source>
        <dbReference type="Proteomes" id="UP000318313"/>
    </source>
</evidence>
<dbReference type="GO" id="GO:0046872">
    <property type="term" value="F:metal ion binding"/>
    <property type="evidence" value="ECO:0007669"/>
    <property type="project" value="UniProtKB-KW"/>
</dbReference>
<keyword evidence="3 5" id="KW-0378">Hydrolase</keyword>
<comment type="cofactor">
    <cofactor evidence="1">
        <name>Mg(2+)</name>
        <dbReference type="ChEBI" id="CHEBI:18420"/>
    </cofactor>
</comment>
<dbReference type="SFLD" id="SFLDS00003">
    <property type="entry name" value="Haloacid_Dehalogenase"/>
    <property type="match status" value="1"/>
</dbReference>
<dbReference type="SUPFAM" id="SSF56784">
    <property type="entry name" value="HAD-like"/>
    <property type="match status" value="1"/>
</dbReference>
<accession>A0A518IFH6</accession>
<dbReference type="EMBL" id="CP037452">
    <property type="protein sequence ID" value="QDV51834.1"/>
    <property type="molecule type" value="Genomic_DNA"/>
</dbReference>
<dbReference type="Gene3D" id="1.10.150.240">
    <property type="entry name" value="Putative phosphatase, domain 2"/>
    <property type="match status" value="1"/>
</dbReference>
<dbReference type="PANTHER" id="PTHR46470:SF2">
    <property type="entry name" value="GLYCERALDEHYDE 3-PHOSPHATE PHOSPHATASE"/>
    <property type="match status" value="1"/>
</dbReference>
<dbReference type="Gene3D" id="3.40.50.1000">
    <property type="entry name" value="HAD superfamily/HAD-like"/>
    <property type="match status" value="1"/>
</dbReference>
<evidence type="ECO:0000313" key="5">
    <source>
        <dbReference type="EMBL" id="QDV51834.1"/>
    </source>
</evidence>